<dbReference type="InterPro" id="IPR037401">
    <property type="entry name" value="SnoaL-like"/>
</dbReference>
<dbReference type="SUPFAM" id="SSF54427">
    <property type="entry name" value="NTF2-like"/>
    <property type="match status" value="1"/>
</dbReference>
<comment type="caution">
    <text evidence="2">The sequence shown here is derived from an EMBL/GenBank/DDBJ whole genome shotgun (WGS) entry which is preliminary data.</text>
</comment>
<dbReference type="Pfam" id="PF12680">
    <property type="entry name" value="SnoaL_2"/>
    <property type="match status" value="1"/>
</dbReference>
<dbReference type="RefSeq" id="WP_046508941.1">
    <property type="nucleotide sequence ID" value="NZ_LANI01000023.1"/>
</dbReference>
<reference evidence="2 3" key="1">
    <citation type="submission" date="2015-03" db="EMBL/GenBank/DDBJ databases">
        <title>Genome sequence of Kiloniella sp. P1-1, isolated from the gut microflora of Pacific white shrimp, Penaeus vannamei.</title>
        <authorList>
            <person name="Shao Z."/>
            <person name="Wang L."/>
            <person name="Li X."/>
        </authorList>
    </citation>
    <scope>NUCLEOTIDE SEQUENCE [LARGE SCALE GENOMIC DNA]</scope>
    <source>
        <strain evidence="2 3">P1-1</strain>
    </source>
</reference>
<accession>A0A0M2R8S9</accession>
<gene>
    <name evidence="2" type="ORF">WH95_15500</name>
</gene>
<proteinExistence type="predicted"/>
<dbReference type="STRING" id="1549748.WH95_15500"/>
<feature type="domain" description="SnoaL-like" evidence="1">
    <location>
        <begin position="22"/>
        <end position="118"/>
    </location>
</feature>
<dbReference type="EMBL" id="LANI01000023">
    <property type="protein sequence ID" value="KKJ75968.1"/>
    <property type="molecule type" value="Genomic_DNA"/>
</dbReference>
<dbReference type="Gene3D" id="3.10.450.50">
    <property type="match status" value="1"/>
</dbReference>
<organism evidence="2 3">
    <name type="scientific">Kiloniella litopenaei</name>
    <dbReference type="NCBI Taxonomy" id="1549748"/>
    <lineage>
        <taxon>Bacteria</taxon>
        <taxon>Pseudomonadati</taxon>
        <taxon>Pseudomonadota</taxon>
        <taxon>Alphaproteobacteria</taxon>
        <taxon>Rhodospirillales</taxon>
        <taxon>Kiloniellaceae</taxon>
        <taxon>Kiloniella</taxon>
    </lineage>
</organism>
<name>A0A0M2R8S9_9PROT</name>
<evidence type="ECO:0000313" key="3">
    <source>
        <dbReference type="Proteomes" id="UP000034491"/>
    </source>
</evidence>
<sequence>MSNVTEQSHLPKDPKQWVKDLEAIWKAHDGDAASKGYTDDAVLHWGANQVQSGDALRERPGKWFSFATDLQIDKKYIAHTNDCIVTTWDSKYTDPDTGKTVFERGIEYFYFREGLVCEQHAWQSSWNAGDDVDETQFSTA</sequence>
<evidence type="ECO:0000259" key="1">
    <source>
        <dbReference type="Pfam" id="PF12680"/>
    </source>
</evidence>
<dbReference type="AlphaFoldDB" id="A0A0M2R8S9"/>
<dbReference type="InterPro" id="IPR032710">
    <property type="entry name" value="NTF2-like_dom_sf"/>
</dbReference>
<protein>
    <recommendedName>
        <fullName evidence="1">SnoaL-like domain-containing protein</fullName>
    </recommendedName>
</protein>
<evidence type="ECO:0000313" key="2">
    <source>
        <dbReference type="EMBL" id="KKJ75968.1"/>
    </source>
</evidence>
<dbReference type="Proteomes" id="UP000034491">
    <property type="component" value="Unassembled WGS sequence"/>
</dbReference>
<dbReference type="OrthoDB" id="8479491at2"/>
<keyword evidence="3" id="KW-1185">Reference proteome</keyword>